<organism evidence="4">
    <name type="scientific">Angiostrongylus costaricensis</name>
    <name type="common">Nematode worm</name>
    <dbReference type="NCBI Taxonomy" id="334426"/>
    <lineage>
        <taxon>Eukaryota</taxon>
        <taxon>Metazoa</taxon>
        <taxon>Ecdysozoa</taxon>
        <taxon>Nematoda</taxon>
        <taxon>Chromadorea</taxon>
        <taxon>Rhabditida</taxon>
        <taxon>Rhabditina</taxon>
        <taxon>Rhabditomorpha</taxon>
        <taxon>Strongyloidea</taxon>
        <taxon>Metastrongylidae</taxon>
        <taxon>Angiostrongylus</taxon>
    </lineage>
</organism>
<evidence type="ECO:0000313" key="3">
    <source>
        <dbReference type="Proteomes" id="UP000267027"/>
    </source>
</evidence>
<dbReference type="Proteomes" id="UP000267027">
    <property type="component" value="Unassembled WGS sequence"/>
</dbReference>
<dbReference type="STRING" id="334426.A0A158PIX8"/>
<dbReference type="EMBL" id="UYYA01004113">
    <property type="protein sequence ID" value="VDM59667.1"/>
    <property type="molecule type" value="Genomic_DNA"/>
</dbReference>
<protein>
    <submittedName>
        <fullName evidence="4">RRM domain-containing protein</fullName>
    </submittedName>
</protein>
<feature type="compositionally biased region" description="Acidic residues" evidence="1">
    <location>
        <begin position="153"/>
        <end position="164"/>
    </location>
</feature>
<sequence length="192" mass="22617">MSTKVNRNRTMGMRRVGVRGSSTYEGEYEYSSGDNPKRIQEDFVEVDVDVIDIPPGRWRVVTSHVPERRFMIVKFATNEEISEARKLISSNENDGSRKRRKEVDDQGFTYLWSSKEKVRPGLNVFDEKGNELEWDYEHDTRKRRRIAARLAMCDDDDDEEEEDEIWSKRTSSPTPQPWDRPKGRLANRVTRE</sequence>
<keyword evidence="3" id="KW-1185">Reference proteome</keyword>
<evidence type="ECO:0000256" key="1">
    <source>
        <dbReference type="SAM" id="MobiDB-lite"/>
    </source>
</evidence>
<reference evidence="4" key="1">
    <citation type="submission" date="2016-04" db="UniProtKB">
        <authorList>
            <consortium name="WormBaseParasite"/>
        </authorList>
    </citation>
    <scope>IDENTIFICATION</scope>
</reference>
<dbReference type="OrthoDB" id="422106at2759"/>
<name>A0A158PIX8_ANGCS</name>
<feature type="region of interest" description="Disordered" evidence="1">
    <location>
        <begin position="150"/>
        <end position="192"/>
    </location>
</feature>
<proteinExistence type="predicted"/>
<accession>A0A158PIX8</accession>
<evidence type="ECO:0000313" key="2">
    <source>
        <dbReference type="EMBL" id="VDM59667.1"/>
    </source>
</evidence>
<evidence type="ECO:0000313" key="4">
    <source>
        <dbReference type="WBParaSite" id="ACOC_0000808101-mRNA-1"/>
    </source>
</evidence>
<dbReference type="AlphaFoldDB" id="A0A158PIX8"/>
<reference evidence="2 3" key="2">
    <citation type="submission" date="2018-11" db="EMBL/GenBank/DDBJ databases">
        <authorList>
            <consortium name="Pathogen Informatics"/>
        </authorList>
    </citation>
    <scope>NUCLEOTIDE SEQUENCE [LARGE SCALE GENOMIC DNA]</scope>
    <source>
        <strain evidence="2 3">Costa Rica</strain>
    </source>
</reference>
<dbReference type="WBParaSite" id="ACOC_0000808101-mRNA-1">
    <property type="protein sequence ID" value="ACOC_0000808101-mRNA-1"/>
    <property type="gene ID" value="ACOC_0000808101"/>
</dbReference>
<gene>
    <name evidence="2" type="ORF">ACOC_LOCUS8082</name>
</gene>